<feature type="region of interest" description="Disordered" evidence="1">
    <location>
        <begin position="1"/>
        <end position="65"/>
    </location>
</feature>
<name>A0A1Y1IL61_KLENI</name>
<feature type="compositionally biased region" description="Acidic residues" evidence="1">
    <location>
        <begin position="17"/>
        <end position="44"/>
    </location>
</feature>
<organism evidence="2 3">
    <name type="scientific">Klebsormidium nitens</name>
    <name type="common">Green alga</name>
    <name type="synonym">Ulothrix nitens</name>
    <dbReference type="NCBI Taxonomy" id="105231"/>
    <lineage>
        <taxon>Eukaryota</taxon>
        <taxon>Viridiplantae</taxon>
        <taxon>Streptophyta</taxon>
        <taxon>Klebsormidiophyceae</taxon>
        <taxon>Klebsormidiales</taxon>
        <taxon>Klebsormidiaceae</taxon>
        <taxon>Klebsormidium</taxon>
    </lineage>
</organism>
<evidence type="ECO:0000256" key="1">
    <source>
        <dbReference type="SAM" id="MobiDB-lite"/>
    </source>
</evidence>
<accession>A0A1Y1IL61</accession>
<gene>
    <name evidence="2" type="ORF">KFL_006090050</name>
</gene>
<evidence type="ECO:0000313" key="3">
    <source>
        <dbReference type="Proteomes" id="UP000054558"/>
    </source>
</evidence>
<sequence>MADTEIAKKKRFHIDSSDDEETEEQQQEEESELEEEQEEQEDEVVPAPVLKTKSTAKTEEEKEVRKRKVSQAVLDHCRRMREMRSKNPKPKEICKTEVKKKVKAIKRKLVILQAFFQYFFESTLFG</sequence>
<protein>
    <submittedName>
        <fullName evidence="2">Uncharacterized protein</fullName>
    </submittedName>
</protein>
<reference evidence="2 3" key="1">
    <citation type="journal article" date="2014" name="Nat. Commun.">
        <title>Klebsormidium flaccidum genome reveals primary factors for plant terrestrial adaptation.</title>
        <authorList>
            <person name="Hori K."/>
            <person name="Maruyama F."/>
            <person name="Fujisawa T."/>
            <person name="Togashi T."/>
            <person name="Yamamoto N."/>
            <person name="Seo M."/>
            <person name="Sato S."/>
            <person name="Yamada T."/>
            <person name="Mori H."/>
            <person name="Tajima N."/>
            <person name="Moriyama T."/>
            <person name="Ikeuchi M."/>
            <person name="Watanabe M."/>
            <person name="Wada H."/>
            <person name="Kobayashi K."/>
            <person name="Saito M."/>
            <person name="Masuda T."/>
            <person name="Sasaki-Sekimoto Y."/>
            <person name="Mashiguchi K."/>
            <person name="Awai K."/>
            <person name="Shimojima M."/>
            <person name="Masuda S."/>
            <person name="Iwai M."/>
            <person name="Nobusawa T."/>
            <person name="Narise T."/>
            <person name="Kondo S."/>
            <person name="Saito H."/>
            <person name="Sato R."/>
            <person name="Murakawa M."/>
            <person name="Ihara Y."/>
            <person name="Oshima-Yamada Y."/>
            <person name="Ohtaka K."/>
            <person name="Satoh M."/>
            <person name="Sonobe K."/>
            <person name="Ishii M."/>
            <person name="Ohtani R."/>
            <person name="Kanamori-Sato M."/>
            <person name="Honoki R."/>
            <person name="Miyazaki D."/>
            <person name="Mochizuki H."/>
            <person name="Umetsu J."/>
            <person name="Higashi K."/>
            <person name="Shibata D."/>
            <person name="Kamiya Y."/>
            <person name="Sato N."/>
            <person name="Nakamura Y."/>
            <person name="Tabata S."/>
            <person name="Ida S."/>
            <person name="Kurokawa K."/>
            <person name="Ohta H."/>
        </authorList>
    </citation>
    <scope>NUCLEOTIDE SEQUENCE [LARGE SCALE GENOMIC DNA]</scope>
    <source>
        <strain evidence="2 3">NIES-2285</strain>
    </source>
</reference>
<proteinExistence type="predicted"/>
<dbReference type="EMBL" id="DF237558">
    <property type="protein sequence ID" value="GAQ90179.1"/>
    <property type="molecule type" value="Genomic_DNA"/>
</dbReference>
<dbReference type="AlphaFoldDB" id="A0A1Y1IL61"/>
<evidence type="ECO:0000313" key="2">
    <source>
        <dbReference type="EMBL" id="GAQ90179.1"/>
    </source>
</evidence>
<keyword evidence="3" id="KW-1185">Reference proteome</keyword>
<dbReference type="Proteomes" id="UP000054558">
    <property type="component" value="Unassembled WGS sequence"/>
</dbReference>